<organism evidence="2 3">
    <name type="scientific">Asbolus verrucosus</name>
    <name type="common">Desert ironclad beetle</name>
    <dbReference type="NCBI Taxonomy" id="1661398"/>
    <lineage>
        <taxon>Eukaryota</taxon>
        <taxon>Metazoa</taxon>
        <taxon>Ecdysozoa</taxon>
        <taxon>Arthropoda</taxon>
        <taxon>Hexapoda</taxon>
        <taxon>Insecta</taxon>
        <taxon>Pterygota</taxon>
        <taxon>Neoptera</taxon>
        <taxon>Endopterygota</taxon>
        <taxon>Coleoptera</taxon>
        <taxon>Polyphaga</taxon>
        <taxon>Cucujiformia</taxon>
        <taxon>Tenebrionidae</taxon>
        <taxon>Pimeliinae</taxon>
        <taxon>Asbolus</taxon>
    </lineage>
</organism>
<evidence type="ECO:0008006" key="4">
    <source>
        <dbReference type="Google" id="ProtNLM"/>
    </source>
</evidence>
<evidence type="ECO:0000313" key="3">
    <source>
        <dbReference type="Proteomes" id="UP000292052"/>
    </source>
</evidence>
<dbReference type="AlphaFoldDB" id="A0A482WBB0"/>
<dbReference type="Proteomes" id="UP000292052">
    <property type="component" value="Unassembled WGS sequence"/>
</dbReference>
<name>A0A482WBB0_ASBVE</name>
<evidence type="ECO:0000256" key="1">
    <source>
        <dbReference type="SAM" id="SignalP"/>
    </source>
</evidence>
<feature type="chain" id="PRO_5019746729" description="Myosuppressin" evidence="1">
    <location>
        <begin position="26"/>
        <end position="93"/>
    </location>
</feature>
<gene>
    <name evidence="2" type="ORF">BDFB_000646</name>
</gene>
<dbReference type="OrthoDB" id="6355109at2759"/>
<keyword evidence="1" id="KW-0732">Signal</keyword>
<sequence length="93" mass="10497">MQQYTLVAVVLGAIAVILTSSSTSASVISCPPNNPQEASPYLRQLCYTIEQVISENVIPEEQYRRLDERNVNANAKRQDVDHVFLRFGRRFGL</sequence>
<feature type="non-terminal residue" evidence="2">
    <location>
        <position position="93"/>
    </location>
</feature>
<keyword evidence="3" id="KW-1185">Reference proteome</keyword>
<evidence type="ECO:0000313" key="2">
    <source>
        <dbReference type="EMBL" id="RZC41813.1"/>
    </source>
</evidence>
<protein>
    <recommendedName>
        <fullName evidence="4">Myosuppressin</fullName>
    </recommendedName>
</protein>
<feature type="signal peptide" evidence="1">
    <location>
        <begin position="1"/>
        <end position="25"/>
    </location>
</feature>
<comment type="caution">
    <text evidence="2">The sequence shown here is derived from an EMBL/GenBank/DDBJ whole genome shotgun (WGS) entry which is preliminary data.</text>
</comment>
<dbReference type="EMBL" id="QDEB01013867">
    <property type="protein sequence ID" value="RZC41813.1"/>
    <property type="molecule type" value="Genomic_DNA"/>
</dbReference>
<accession>A0A482WBB0</accession>
<reference evidence="2 3" key="1">
    <citation type="submission" date="2017-03" db="EMBL/GenBank/DDBJ databases">
        <title>Genome of the blue death feigning beetle - Asbolus verrucosus.</title>
        <authorList>
            <person name="Rider S.D."/>
        </authorList>
    </citation>
    <scope>NUCLEOTIDE SEQUENCE [LARGE SCALE GENOMIC DNA]</scope>
    <source>
        <strain evidence="2">Butters</strain>
        <tissue evidence="2">Head and leg muscle</tissue>
    </source>
</reference>
<proteinExistence type="predicted"/>